<keyword evidence="2" id="KW-0489">Methyltransferase</keyword>
<keyword evidence="3" id="KW-1185">Reference proteome</keyword>
<evidence type="ECO:0000313" key="3">
    <source>
        <dbReference type="Proteomes" id="UP000290637"/>
    </source>
</evidence>
<dbReference type="Gene3D" id="3.40.50.150">
    <property type="entry name" value="Vaccinia Virus protein VP39"/>
    <property type="match status" value="1"/>
</dbReference>
<name>A0A4P6KXT7_9BURK</name>
<sequence length="513" mass="56746">MPEWSAGYVADIGYTYGTYPELNPHRLRLAFLSARLTPPAVTTACELGFGQGLSVNIHAAASNVAWHGTDFNPAQAGFAQELAAASGADVALHDEAFAQFCSRTDLPEFDFIGLHGIFSWISDENRRVVVDFIRRKLKVGGVLYISYNTQPGWAAMAPVRDLLNEYATTMTPAGAGSAGRVGQSIAFAERLFATAPTFLTANPRVASRFAKLKDQNHAYLAHEYFNRDWMPYSFSQMAGWLEPAKLDYACSAHYLDNIDPINLTAEQRQLLGEIADPVFAQTVRDYMVNQSFRRDYWVKGARRLGAIERDEQLLRTRIVLTTPRADVPMKAAGRAGEVRLQAKVYEPLLDFLADQEAHTIGAFLEVARERHGLTSPQVVQAVTMLVGMGHVATLQEEAVIAHAGPQARRLNQRLCELAMSNTELQWLALPGTGGAFPADRFHLLFLLARMRGAREPEAWASFAHQVLVRQGQRLMIDGKPAETDGHQLDRLVSRALEFRDKTLPLLARLGAVG</sequence>
<evidence type="ECO:0000313" key="2">
    <source>
        <dbReference type="EMBL" id="QBE64001.1"/>
    </source>
</evidence>
<accession>A0A4P6KXT7</accession>
<proteinExistence type="predicted"/>
<dbReference type="GO" id="GO:0008168">
    <property type="term" value="F:methyltransferase activity"/>
    <property type="evidence" value="ECO:0007669"/>
    <property type="project" value="UniProtKB-KW"/>
</dbReference>
<keyword evidence="2" id="KW-0808">Transferase</keyword>
<gene>
    <name evidence="2" type="ORF">EWM63_14210</name>
</gene>
<dbReference type="InterPro" id="IPR018773">
    <property type="entry name" value="MeTrfase_reg_dom_prd"/>
</dbReference>
<feature type="domain" description="Methyltransferase regulatory" evidence="1">
    <location>
        <begin position="217"/>
        <end position="299"/>
    </location>
</feature>
<dbReference type="InterPro" id="IPR029063">
    <property type="entry name" value="SAM-dependent_MTases_sf"/>
</dbReference>
<protein>
    <submittedName>
        <fullName evidence="2">Methyltransferase</fullName>
    </submittedName>
</protein>
<dbReference type="EMBL" id="CP035913">
    <property type="protein sequence ID" value="QBE64001.1"/>
    <property type="molecule type" value="Genomic_DNA"/>
</dbReference>
<organism evidence="2 3">
    <name type="scientific">Pseudoduganella lutea</name>
    <dbReference type="NCBI Taxonomy" id="321985"/>
    <lineage>
        <taxon>Bacteria</taxon>
        <taxon>Pseudomonadati</taxon>
        <taxon>Pseudomonadota</taxon>
        <taxon>Betaproteobacteria</taxon>
        <taxon>Burkholderiales</taxon>
        <taxon>Oxalobacteraceae</taxon>
        <taxon>Telluria group</taxon>
        <taxon>Pseudoduganella</taxon>
    </lineage>
</organism>
<dbReference type="SUPFAM" id="SSF53335">
    <property type="entry name" value="S-adenosyl-L-methionine-dependent methyltransferases"/>
    <property type="match status" value="1"/>
</dbReference>
<dbReference type="KEGG" id="plue:EWM63_14210"/>
<dbReference type="OrthoDB" id="323463at2"/>
<dbReference type="Pfam" id="PF10119">
    <property type="entry name" value="MethyTransf_Reg"/>
    <property type="match status" value="1"/>
</dbReference>
<reference evidence="2 3" key="1">
    <citation type="submission" date="2019-02" db="EMBL/GenBank/DDBJ databases">
        <title>Draft Genome Sequences of Six Type Strains of the Genus Massilia.</title>
        <authorList>
            <person name="Miess H."/>
            <person name="Frediansyhah A."/>
            <person name="Gross H."/>
        </authorList>
    </citation>
    <scope>NUCLEOTIDE SEQUENCE [LARGE SCALE GENOMIC DNA]</scope>
    <source>
        <strain evidence="2 3">DSM 17473</strain>
    </source>
</reference>
<dbReference type="AlphaFoldDB" id="A0A4P6KXT7"/>
<dbReference type="GO" id="GO:0032259">
    <property type="term" value="P:methylation"/>
    <property type="evidence" value="ECO:0007669"/>
    <property type="project" value="UniProtKB-KW"/>
</dbReference>
<dbReference type="Proteomes" id="UP000290637">
    <property type="component" value="Chromosome"/>
</dbReference>
<evidence type="ECO:0000259" key="1">
    <source>
        <dbReference type="Pfam" id="PF10119"/>
    </source>
</evidence>
<dbReference type="RefSeq" id="WP_130187122.1">
    <property type="nucleotide sequence ID" value="NZ_CP035913.1"/>
</dbReference>